<dbReference type="PROSITE" id="PS50280">
    <property type="entry name" value="SET"/>
    <property type="match status" value="1"/>
</dbReference>
<dbReference type="EMBL" id="CP017562">
    <property type="protein sequence ID" value="APA88978.1"/>
    <property type="molecule type" value="Genomic_DNA"/>
</dbReference>
<dbReference type="STRING" id="754502.BJG93_27300"/>
<dbReference type="InterPro" id="IPR001214">
    <property type="entry name" value="SET_dom"/>
</dbReference>
<dbReference type="GO" id="GO:0008168">
    <property type="term" value="F:methyltransferase activity"/>
    <property type="evidence" value="ECO:0007669"/>
    <property type="project" value="UniProtKB-KW"/>
</dbReference>
<dbReference type="PANTHER" id="PTHR22884">
    <property type="entry name" value="SET DOMAIN PROTEINS"/>
    <property type="match status" value="1"/>
</dbReference>
<organism evidence="7 8">
    <name type="scientific">Paraburkholderia sprentiae WSM5005</name>
    <dbReference type="NCBI Taxonomy" id="754502"/>
    <lineage>
        <taxon>Bacteria</taxon>
        <taxon>Pseudomonadati</taxon>
        <taxon>Pseudomonadota</taxon>
        <taxon>Betaproteobacteria</taxon>
        <taxon>Burkholderiales</taxon>
        <taxon>Burkholderiaceae</taxon>
        <taxon>Paraburkholderia</taxon>
    </lineage>
</organism>
<keyword evidence="4" id="KW-0808">Transferase</keyword>
<dbReference type="Gene3D" id="2.170.270.10">
    <property type="entry name" value="SET domain"/>
    <property type="match status" value="1"/>
</dbReference>
<comment type="subcellular location">
    <subcellularLocation>
        <location evidence="1">Chromosome</location>
    </subcellularLocation>
</comment>
<evidence type="ECO:0000256" key="1">
    <source>
        <dbReference type="ARBA" id="ARBA00004286"/>
    </source>
</evidence>
<dbReference type="InterPro" id="IPR050777">
    <property type="entry name" value="SET2_Histone-Lys_MeTrsfase"/>
</dbReference>
<keyword evidence="3" id="KW-0489">Methyltransferase</keyword>
<dbReference type="KEGG" id="pspw:BJG93_27300"/>
<evidence type="ECO:0000256" key="4">
    <source>
        <dbReference type="ARBA" id="ARBA00022679"/>
    </source>
</evidence>
<protein>
    <submittedName>
        <fullName evidence="7">SET domain-containing protein-lysine N-methyltransferase</fullName>
    </submittedName>
</protein>
<dbReference type="RefSeq" id="WP_034478773.1">
    <property type="nucleotide sequence ID" value="NZ_CP017562.2"/>
</dbReference>
<name>A0A1I9YRZ6_9BURK</name>
<evidence type="ECO:0000313" key="8">
    <source>
        <dbReference type="Proteomes" id="UP000179860"/>
    </source>
</evidence>
<keyword evidence="8" id="KW-1185">Reference proteome</keyword>
<evidence type="ECO:0000256" key="3">
    <source>
        <dbReference type="ARBA" id="ARBA00022603"/>
    </source>
</evidence>
<evidence type="ECO:0000256" key="5">
    <source>
        <dbReference type="ARBA" id="ARBA00022691"/>
    </source>
</evidence>
<proteinExistence type="predicted"/>
<dbReference type="Proteomes" id="UP000179860">
    <property type="component" value="Chromosome 2"/>
</dbReference>
<dbReference type="SUPFAM" id="SSF82199">
    <property type="entry name" value="SET domain"/>
    <property type="match status" value="1"/>
</dbReference>
<feature type="domain" description="SET" evidence="6">
    <location>
        <begin position="11"/>
        <end position="122"/>
    </location>
</feature>
<evidence type="ECO:0000256" key="2">
    <source>
        <dbReference type="ARBA" id="ARBA00022454"/>
    </source>
</evidence>
<dbReference type="OrthoDB" id="9790349at2"/>
<evidence type="ECO:0000313" key="7">
    <source>
        <dbReference type="EMBL" id="APA88978.1"/>
    </source>
</evidence>
<gene>
    <name evidence="7" type="ORF">BJG93_27300</name>
</gene>
<reference evidence="7" key="1">
    <citation type="submission" date="2016-09" db="EMBL/GenBank/DDBJ databases">
        <title>The Complete Genome of Burkholderia sprentiae wsm5005.</title>
        <authorList>
            <person name="De Meyer S."/>
            <person name="Wang P."/>
            <person name="Terpolilli J."/>
        </authorList>
    </citation>
    <scope>NUCLEOTIDE SEQUENCE [LARGE SCALE GENOMIC DNA]</scope>
    <source>
        <strain evidence="7">WSM5005</strain>
    </source>
</reference>
<keyword evidence="5" id="KW-0949">S-adenosyl-L-methionine</keyword>
<accession>A0A1I9YRZ6</accession>
<dbReference type="InterPro" id="IPR046341">
    <property type="entry name" value="SET_dom_sf"/>
</dbReference>
<dbReference type="SMART" id="SM00317">
    <property type="entry name" value="SET"/>
    <property type="match status" value="1"/>
</dbReference>
<reference evidence="7" key="2">
    <citation type="submission" date="2021-06" db="EMBL/GenBank/DDBJ databases">
        <authorList>
            <person name="Rogers T.H."/>
            <person name="Ramsay J.P."/>
            <person name="Wang P."/>
            <person name="Terpolilli J."/>
        </authorList>
    </citation>
    <scope>NUCLEOTIDE SEQUENCE</scope>
    <source>
        <strain evidence="7">WSM5005</strain>
    </source>
</reference>
<evidence type="ECO:0000259" key="6">
    <source>
        <dbReference type="PROSITE" id="PS50280"/>
    </source>
</evidence>
<dbReference type="GO" id="GO:0032259">
    <property type="term" value="P:methylation"/>
    <property type="evidence" value="ECO:0007669"/>
    <property type="project" value="UniProtKB-KW"/>
</dbReference>
<dbReference type="AlphaFoldDB" id="A0A1I9YRZ6"/>
<keyword evidence="2" id="KW-0158">Chromosome</keyword>
<sequence>MKRHERKVIQRRVVVRRSPVHGRGVFALQALEAGERLLEYKGDVITWRTAIRQHRNNGASGHTYYFGLSDGRVIDGGRRGNSARWLNHSCSANCEAVEIEDRVFIHASSAIAPGEELFLDYQLAVDDPMDEEAKLSYACRCSSTGCRGTMLAAPVR</sequence>
<dbReference type="Pfam" id="PF00856">
    <property type="entry name" value="SET"/>
    <property type="match status" value="1"/>
</dbReference>
<dbReference type="GO" id="GO:0005694">
    <property type="term" value="C:chromosome"/>
    <property type="evidence" value="ECO:0007669"/>
    <property type="project" value="UniProtKB-SubCell"/>
</dbReference>